<dbReference type="PANTHER" id="PTHR37953:SF1">
    <property type="entry name" value="UPF0127 PROTEIN MJ1496"/>
    <property type="match status" value="1"/>
</dbReference>
<dbReference type="AlphaFoldDB" id="A0A382NDW9"/>
<evidence type="ECO:0000256" key="1">
    <source>
        <dbReference type="SAM" id="MobiDB-lite"/>
    </source>
</evidence>
<evidence type="ECO:0000313" key="2">
    <source>
        <dbReference type="EMBL" id="SVC59256.1"/>
    </source>
</evidence>
<dbReference type="EMBL" id="UINC01099749">
    <property type="protein sequence ID" value="SVC59256.1"/>
    <property type="molecule type" value="Genomic_DNA"/>
</dbReference>
<gene>
    <name evidence="2" type="ORF">METZ01_LOCUS312110</name>
</gene>
<reference evidence="2" key="1">
    <citation type="submission" date="2018-05" db="EMBL/GenBank/DDBJ databases">
        <authorList>
            <person name="Lanie J.A."/>
            <person name="Ng W.-L."/>
            <person name="Kazmierczak K.M."/>
            <person name="Andrzejewski T.M."/>
            <person name="Davidsen T.M."/>
            <person name="Wayne K.J."/>
            <person name="Tettelin H."/>
            <person name="Glass J.I."/>
            <person name="Rusch D."/>
            <person name="Podicherti R."/>
            <person name="Tsui H.-C.T."/>
            <person name="Winkler M.E."/>
        </authorList>
    </citation>
    <scope>NUCLEOTIDE SEQUENCE</scope>
</reference>
<feature type="region of interest" description="Disordered" evidence="1">
    <location>
        <begin position="11"/>
        <end position="32"/>
    </location>
</feature>
<dbReference type="Gene3D" id="2.60.120.1140">
    <property type="entry name" value="Protein of unknown function DUF192"/>
    <property type="match status" value="1"/>
</dbReference>
<dbReference type="InterPro" id="IPR003795">
    <property type="entry name" value="DUF192"/>
</dbReference>
<accession>A0A382NDW9</accession>
<organism evidence="2">
    <name type="scientific">marine metagenome</name>
    <dbReference type="NCBI Taxonomy" id="408172"/>
    <lineage>
        <taxon>unclassified sequences</taxon>
        <taxon>metagenomes</taxon>
        <taxon>ecological metagenomes</taxon>
    </lineage>
</organism>
<dbReference type="PANTHER" id="PTHR37953">
    <property type="entry name" value="UPF0127 PROTEIN MJ1496"/>
    <property type="match status" value="1"/>
</dbReference>
<sequence>MLLGLAACEKPVAAPPQSSNPPVQVPAKPWEPTKVQPKLPTLKMFVGTVELQVEQARTERQIQTGMMFRKRMTDKEGMLFVHRNAGGRGYWMNNVTVPLSIGYLDPTGRVVEIHDMQPLDTNSVYSVSQNIQYALEVPQGWFKRKGVSLGTKVMTEKGTLTKTYFPNRR</sequence>
<proteinExistence type="predicted"/>
<feature type="compositionally biased region" description="Low complexity" evidence="1">
    <location>
        <begin position="11"/>
        <end position="27"/>
    </location>
</feature>
<dbReference type="Pfam" id="PF02643">
    <property type="entry name" value="DUF192"/>
    <property type="match status" value="1"/>
</dbReference>
<name>A0A382NDW9_9ZZZZ</name>
<dbReference type="InterPro" id="IPR038695">
    <property type="entry name" value="Saro_0823-like_sf"/>
</dbReference>
<protein>
    <recommendedName>
        <fullName evidence="3">DUF192 domain-containing protein</fullName>
    </recommendedName>
</protein>
<evidence type="ECO:0008006" key="3">
    <source>
        <dbReference type="Google" id="ProtNLM"/>
    </source>
</evidence>